<sequence>MDPTYNTWVLHGENSTYSGMSMQYGDIEMTETYQMYRDQVYFQEPNVSEHTHESSKVEFTNLIKDAETPLYHGCTKHTKISATVSLFKHKVTHGISDKGFDELLQIVRDILPSENTLPESLYSTKKLLKTFDLGYEKIHSCINDCCLFRKELGNAHMCPKCGASRWKVNERTEKIQQGVPAKVLRYFPIIPRLKRMFSVTDMAEQLRFGLATDGFNPFQDLSTRYSCWPVILVIYNLPPWLCMSKDSLMLSLLIPGPKQPGNDIDVYLAPLVEDLKELWINGVEVYDALSESTFNLRTILMWTINDFPAYANLSGWSTKGKLACPNLLVRHNLDVMHIEKNICDSIVSTLLNIKGKTKDGLNSRLDLKRLDIRKDLHPKKENNVLKLPAASHTLSKKEKLIFCKRLASLKLPDGYGSNIAKCISVDECKVVGLKSHDCHVLMQQLIPVALRGILPKGPRKAIFRLCAFFNELCNTVLDRSRLQQLEEEVTETLCMLERFFPPSFFDIMIHLTIHLGREARLCGPVQYRWMYPIERFMKILKGYVKNRARPEGCIAERYIAEEYASVCSKYIKQAAEIGTQHGRNEESENDLLLGGRPISRGKSVSLSDEMLHIAHRYILFNSSEITMQQRQTNLPKTLTWLARGPRNQAMSFSGYVINGFRFHTKEAEKSRQDSGVSLEANTICRASARDPTQVVGKVTYYGVLRDILVLDYNTFQVPIFKCDWANIVNGVKVDEGFTLVNLHEGQSQFGNDPFILASQAKQVFYSEDIEKSNWGVKEMDNAEAVGVNSDKYASFIGVITREHVPVCMKNWLSVDHKLKEDLWSLVQEKFVVDESRKRLALRMMGDCWRRYKSELTTKIKQANKEHNKARVLALIKPKNITSKEDWAKFVKERLSPEFKAIIKKFKEMRNNQEVVHSMGRLGYARKEHTMKKKSSNPSEITRVDVWIEGHLKKNGQPVNEAASKALEKVRECHHSKDNARSNNIRNDAIAKVFGPEKRGQVRGLGFGATPTQLEAHIRSTGKVKELQNQLQAQSERMSVLEKNYEHLTAALLKQYQQSQQGSGTMQENGHYENARCYLLNWYSDDVDEIVAEGTIASTDPKAKVHHMPLGRDCWKVWVESISDGMDEVTLYKVTDEAHIIVEALGSTVAWPKSCIKLF</sequence>
<dbReference type="Proteomes" id="UP000829398">
    <property type="component" value="Chromosome 1"/>
</dbReference>
<evidence type="ECO:0000313" key="1">
    <source>
        <dbReference type="EMBL" id="KAH9803018.1"/>
    </source>
</evidence>
<comment type="caution">
    <text evidence="1">The sequence shown here is derived from an EMBL/GenBank/DDBJ whole genome shotgun (WGS) entry which is preliminary data.</text>
</comment>
<evidence type="ECO:0000313" key="2">
    <source>
        <dbReference type="Proteomes" id="UP000829398"/>
    </source>
</evidence>
<proteinExistence type="predicted"/>
<organism evidence="1 2">
    <name type="scientific">Citrus sinensis</name>
    <name type="common">Sweet orange</name>
    <name type="synonym">Citrus aurantium var. sinensis</name>
    <dbReference type="NCBI Taxonomy" id="2711"/>
    <lineage>
        <taxon>Eukaryota</taxon>
        <taxon>Viridiplantae</taxon>
        <taxon>Streptophyta</taxon>
        <taxon>Embryophyta</taxon>
        <taxon>Tracheophyta</taxon>
        <taxon>Spermatophyta</taxon>
        <taxon>Magnoliopsida</taxon>
        <taxon>eudicotyledons</taxon>
        <taxon>Gunneridae</taxon>
        <taxon>Pentapetalae</taxon>
        <taxon>rosids</taxon>
        <taxon>malvids</taxon>
        <taxon>Sapindales</taxon>
        <taxon>Rutaceae</taxon>
        <taxon>Aurantioideae</taxon>
        <taxon>Citrus</taxon>
    </lineage>
</organism>
<keyword evidence="2" id="KW-1185">Reference proteome</keyword>
<reference evidence="2" key="1">
    <citation type="journal article" date="2023" name="Hortic. Res.">
        <title>A chromosome-level phased genome enabling allele-level studies in sweet orange: a case study on citrus Huanglongbing tolerance.</title>
        <authorList>
            <person name="Wu B."/>
            <person name="Yu Q."/>
            <person name="Deng Z."/>
            <person name="Duan Y."/>
            <person name="Luo F."/>
            <person name="Gmitter F. Jr."/>
        </authorList>
    </citation>
    <scope>NUCLEOTIDE SEQUENCE [LARGE SCALE GENOMIC DNA]</scope>
    <source>
        <strain evidence="2">cv. Valencia</strain>
    </source>
</reference>
<accession>A0ACB8NYV2</accession>
<protein>
    <submittedName>
        <fullName evidence="1">Uncharacterized protein</fullName>
    </submittedName>
</protein>
<name>A0ACB8NYV2_CITSI</name>
<gene>
    <name evidence="1" type="ORF">KPL71_001620</name>
</gene>
<dbReference type="EMBL" id="CM039170">
    <property type="protein sequence ID" value="KAH9803018.1"/>
    <property type="molecule type" value="Genomic_DNA"/>
</dbReference>